<accession>A0AA38LVB2</accession>
<feature type="domain" description="HECT" evidence="7">
    <location>
        <begin position="722"/>
        <end position="1051"/>
    </location>
</feature>
<keyword evidence="3" id="KW-0808">Transferase</keyword>
<dbReference type="CDD" id="cd23767">
    <property type="entry name" value="IQCD"/>
    <property type="match status" value="1"/>
</dbReference>
<evidence type="ECO:0000256" key="5">
    <source>
        <dbReference type="PROSITE-ProRule" id="PRU00104"/>
    </source>
</evidence>
<sequence length="1051" mass="117028">MFDPSLSSGRNNRVNLSTGGASSSSSLLENVRAERLLREERIKQERAAVLIQRRWRGRREGDKVRRELLSQLDELVTSDVISSAEVERRARALVIMSRWKGSVEVTGRVDRLLMGLVRSGREVDTDHGGLRILTPLRRNADYTSVIAMILRRLLALIDQDPTSAASAEALAFLESTSDRKSYEKIGCSPAVISELVQAMGRIGWVDGLVRILAKLVIASQPKKKHPTLQPVVRLLTAPITLAPASPEPLVLEPLINRLLAFPALPSSIPLASLTHLSQTLPIFTLLLPYAASHPSILDQADLGTERGKTYLIANLVTFGITGGLLARHGSGAAAAWVKVMRHLLGGVGAGWGLWAEGDDSDDEDVDMEPAGPSLSAAIVGTVQPLPAPKRPRQTRPLLPTNISSKLLLLASPAHMSALTTVLTSPAAKAPTSLLLDFCGFALNLLYAFRGTPKWEGTLDALLVGQAGRQLMKRIWREGVRGRWSGSQHKSSWELFGQNPQASTLLLATQMYSHYLLLTPDDEFFAPNINPFSLDEVTEISAVWRDLAYWAYMSGVDDSAGEGRRMGNDDERGLITRAIVRVAERNSRRQFLPDNHWVMISRSENEAFIEAAVLEDADLMGDADAEIPENELPRHARAKQRLSKRQMAYLSPRLGLLNNLPMTVPFVTRLEIFRQFVEADKRRLRLDMRTQNQNSRYYNGATIHRDKLSEDGFRQLNNLCSFLKGRIHITFIDQFGEEEWGVDGGGLFKEFLTGLSKEVFDTERGLWLVNDQNQLYPNPHEYATEAHQLSWYSFIGRILGKALYDGILVDVSFAGFFLAKWLGRQSYLDDLNSLDAELYKGLTMLKNYTQPEDLALNFTISKDEFGVNKTVDLIPGGSDIAVTAENRAEYIQLICKYKLDRQIAAQSRAFFDGLSDLIDPKWLRMFDPKELQELIGGEEKPIDVDDLRAHTTESGFINGDTTRLFWKVVKEFDQDQRRALVQFVTSCGRPPLLGFAHLNPKFGLRFAGPDQTRLPSASSCFNLLKLPGYTDARTLKAKLLQAINSGAGFDLS</sequence>
<dbReference type="InterPro" id="IPR044611">
    <property type="entry name" value="E3A/B/C-like"/>
</dbReference>
<dbReference type="InterPro" id="IPR035983">
    <property type="entry name" value="Hect_E3_ubiquitin_ligase"/>
</dbReference>
<gene>
    <name evidence="8" type="ORF">MKK02DRAFT_26719</name>
</gene>
<dbReference type="GeneID" id="77726446"/>
<dbReference type="SMART" id="SM00119">
    <property type="entry name" value="HECTc"/>
    <property type="match status" value="1"/>
</dbReference>
<dbReference type="EC" id="2.3.2.26" evidence="2"/>
<evidence type="ECO:0000256" key="6">
    <source>
        <dbReference type="SAM" id="MobiDB-lite"/>
    </source>
</evidence>
<dbReference type="Gene3D" id="3.90.1750.10">
    <property type="entry name" value="Hect, E3 ligase catalytic domains"/>
    <property type="match status" value="1"/>
</dbReference>
<feature type="region of interest" description="Disordered" evidence="6">
    <location>
        <begin position="1"/>
        <end position="24"/>
    </location>
</feature>
<evidence type="ECO:0000313" key="8">
    <source>
        <dbReference type="EMBL" id="KAI9636373.1"/>
    </source>
</evidence>
<evidence type="ECO:0000313" key="9">
    <source>
        <dbReference type="Proteomes" id="UP001164286"/>
    </source>
</evidence>
<name>A0AA38LVB2_9TREE</name>
<dbReference type="CDD" id="cd00078">
    <property type="entry name" value="HECTc"/>
    <property type="match status" value="1"/>
</dbReference>
<comment type="catalytic activity">
    <reaction evidence="1">
        <text>S-ubiquitinyl-[E2 ubiquitin-conjugating enzyme]-L-cysteine + [acceptor protein]-L-lysine = [E2 ubiquitin-conjugating enzyme]-L-cysteine + N(6)-ubiquitinyl-[acceptor protein]-L-lysine.</text>
        <dbReference type="EC" id="2.3.2.26"/>
    </reaction>
</comment>
<dbReference type="PANTHER" id="PTHR45700:SF2">
    <property type="entry name" value="UBIQUITIN-PROTEIN LIGASE E3C"/>
    <property type="match status" value="1"/>
</dbReference>
<dbReference type="PANTHER" id="PTHR45700">
    <property type="entry name" value="UBIQUITIN-PROTEIN LIGASE E3C"/>
    <property type="match status" value="1"/>
</dbReference>
<dbReference type="GO" id="GO:0061630">
    <property type="term" value="F:ubiquitin protein ligase activity"/>
    <property type="evidence" value="ECO:0007669"/>
    <property type="project" value="UniProtKB-EC"/>
</dbReference>
<feature type="active site" description="Glycyl thioester intermediate" evidence="5">
    <location>
        <position position="1019"/>
    </location>
</feature>
<comment type="caution">
    <text evidence="8">The sequence shown here is derived from an EMBL/GenBank/DDBJ whole genome shotgun (WGS) entry which is preliminary data.</text>
</comment>
<evidence type="ECO:0000256" key="4">
    <source>
        <dbReference type="ARBA" id="ARBA00022786"/>
    </source>
</evidence>
<dbReference type="EMBL" id="JAKWFO010000005">
    <property type="protein sequence ID" value="KAI9636373.1"/>
    <property type="molecule type" value="Genomic_DNA"/>
</dbReference>
<keyword evidence="9" id="KW-1185">Reference proteome</keyword>
<evidence type="ECO:0000256" key="1">
    <source>
        <dbReference type="ARBA" id="ARBA00000885"/>
    </source>
</evidence>
<dbReference type="GO" id="GO:0000209">
    <property type="term" value="P:protein polyubiquitination"/>
    <property type="evidence" value="ECO:0007669"/>
    <property type="project" value="InterPro"/>
</dbReference>
<dbReference type="InterPro" id="IPR000569">
    <property type="entry name" value="HECT_dom"/>
</dbReference>
<proteinExistence type="predicted"/>
<protein>
    <recommendedName>
        <fullName evidence="2">HECT-type E3 ubiquitin transferase</fullName>
        <ecNumber evidence="2">2.3.2.26</ecNumber>
    </recommendedName>
</protein>
<dbReference type="SUPFAM" id="SSF56204">
    <property type="entry name" value="Hect, E3 ligase catalytic domain"/>
    <property type="match status" value="1"/>
</dbReference>
<evidence type="ECO:0000256" key="3">
    <source>
        <dbReference type="ARBA" id="ARBA00022679"/>
    </source>
</evidence>
<dbReference type="Gene3D" id="3.30.2160.10">
    <property type="entry name" value="Hect, E3 ligase catalytic domain"/>
    <property type="match status" value="1"/>
</dbReference>
<dbReference type="Pfam" id="PF00632">
    <property type="entry name" value="HECT"/>
    <property type="match status" value="1"/>
</dbReference>
<dbReference type="PROSITE" id="PS50096">
    <property type="entry name" value="IQ"/>
    <property type="match status" value="1"/>
</dbReference>
<dbReference type="AlphaFoldDB" id="A0AA38LVB2"/>
<dbReference type="PROSITE" id="PS50237">
    <property type="entry name" value="HECT"/>
    <property type="match status" value="1"/>
</dbReference>
<dbReference type="FunFam" id="3.30.2160.10:FF:000002">
    <property type="entry name" value="Putative Ubiquitin-protein ligase E3C"/>
    <property type="match status" value="1"/>
</dbReference>
<evidence type="ECO:0000259" key="7">
    <source>
        <dbReference type="PROSITE" id="PS50237"/>
    </source>
</evidence>
<dbReference type="Proteomes" id="UP001164286">
    <property type="component" value="Unassembled WGS sequence"/>
</dbReference>
<feature type="compositionally biased region" description="Polar residues" evidence="6">
    <location>
        <begin position="1"/>
        <end position="21"/>
    </location>
</feature>
<dbReference type="Gene3D" id="3.30.2410.10">
    <property type="entry name" value="Hect, E3 ligase catalytic domain"/>
    <property type="match status" value="1"/>
</dbReference>
<organism evidence="8 9">
    <name type="scientific">Dioszegia hungarica</name>
    <dbReference type="NCBI Taxonomy" id="4972"/>
    <lineage>
        <taxon>Eukaryota</taxon>
        <taxon>Fungi</taxon>
        <taxon>Dikarya</taxon>
        <taxon>Basidiomycota</taxon>
        <taxon>Agaricomycotina</taxon>
        <taxon>Tremellomycetes</taxon>
        <taxon>Tremellales</taxon>
        <taxon>Bulleribasidiaceae</taxon>
        <taxon>Dioszegia</taxon>
    </lineage>
</organism>
<evidence type="ECO:0000256" key="2">
    <source>
        <dbReference type="ARBA" id="ARBA00012485"/>
    </source>
</evidence>
<dbReference type="GO" id="GO:0006511">
    <property type="term" value="P:ubiquitin-dependent protein catabolic process"/>
    <property type="evidence" value="ECO:0007669"/>
    <property type="project" value="TreeGrafter"/>
</dbReference>
<reference evidence="8" key="1">
    <citation type="journal article" date="2022" name="G3 (Bethesda)">
        <title>High quality genome of the basidiomycete yeast Dioszegia hungarica PDD-24b-2 isolated from cloud water.</title>
        <authorList>
            <person name="Jarrige D."/>
            <person name="Haridas S."/>
            <person name="Bleykasten-Grosshans C."/>
            <person name="Joly M."/>
            <person name="Nadalig T."/>
            <person name="Sancelme M."/>
            <person name="Vuilleumier S."/>
            <person name="Grigoriev I.V."/>
            <person name="Amato P."/>
            <person name="Bringel F."/>
        </authorList>
    </citation>
    <scope>NUCLEOTIDE SEQUENCE</scope>
    <source>
        <strain evidence="8">PDD-24b-2</strain>
    </source>
</reference>
<keyword evidence="4 5" id="KW-0833">Ubl conjugation pathway</keyword>
<dbReference type="RefSeq" id="XP_052946150.1">
    <property type="nucleotide sequence ID" value="XM_053087245.1"/>
</dbReference>